<proteinExistence type="predicted"/>
<protein>
    <recommendedName>
        <fullName evidence="1">Phage terminase large subunit N-terminal domain-containing protein</fullName>
    </recommendedName>
</protein>
<gene>
    <name evidence="2" type="ordered locus">Cpin_3879</name>
</gene>
<evidence type="ECO:0000313" key="2">
    <source>
        <dbReference type="EMBL" id="ACU61341.1"/>
    </source>
</evidence>
<dbReference type="InterPro" id="IPR035412">
    <property type="entry name" value="Terminase_L_N"/>
</dbReference>
<dbReference type="InterPro" id="IPR027417">
    <property type="entry name" value="P-loop_NTPase"/>
</dbReference>
<dbReference type="Proteomes" id="UP000002215">
    <property type="component" value="Chromosome"/>
</dbReference>
<sequence>MANDLLHIPRIDILVELFKRRRFDPFVIKDGKKHLKQEQSLFILTDKETKEFAYGGAAGGAKSWTGCVWLVMACLAYPGTRWFIGREELKRLRASTYQTFLKVCKAYGVNKDNHWDYNGQDHFIQFHNGSRIDMLDLKFVPRDPYYERYGSVEYTGGWIEEGGEVNFGAYDTLKSRVGRHLNDKYGLLGRIFVTLNPKKNWCHTVFWKPFKAGQLPDKVKFLQALVQDNPFIDPGYIDNLMSITDKVKKQRLLYGNFDYDDDDNALMEYDSINDIFTNEFVVEGKKYITADIARFGSDKSVVMVWNGLRVVEIRKFEKMRTTKVADEIEKIRNKYGIPLSHVVVDEDGVGGGVVDKLDGCHGFVNNSAPIDNPQDQQQQNYKNLKSQCYYMLAERINDHKIFVRCDDYEMRELLSEELEQVKKWDADNDKKLEVMPKKVVKELLGRSPDYSDTLMMRMFFELKPEQRWQIF</sequence>
<dbReference type="OrthoDB" id="924847at2"/>
<feature type="domain" description="Phage terminase large subunit N-terminal" evidence="1">
    <location>
        <begin position="51"/>
        <end position="241"/>
    </location>
</feature>
<dbReference type="Gene3D" id="3.30.420.240">
    <property type="match status" value="1"/>
</dbReference>
<dbReference type="Pfam" id="PF04466">
    <property type="entry name" value="Terminase_3"/>
    <property type="match status" value="1"/>
</dbReference>
<evidence type="ECO:0000259" key="1">
    <source>
        <dbReference type="Pfam" id="PF04466"/>
    </source>
</evidence>
<dbReference type="RefSeq" id="WP_012791514.1">
    <property type="nucleotide sequence ID" value="NC_013132.1"/>
</dbReference>
<name>A0A979GVU7_CHIPD</name>
<dbReference type="KEGG" id="cpi:Cpin_3879"/>
<dbReference type="AlphaFoldDB" id="A0A979GVU7"/>
<reference evidence="2 3" key="2">
    <citation type="journal article" date="2010" name="Stand. Genomic Sci.">
        <title>Complete genome sequence of Chitinophaga pinensis type strain (UQM 2034).</title>
        <authorList>
            <person name="Glavina Del Rio T."/>
            <person name="Abt B."/>
            <person name="Spring S."/>
            <person name="Lapidus A."/>
            <person name="Nolan M."/>
            <person name="Tice H."/>
            <person name="Copeland A."/>
            <person name="Cheng J.F."/>
            <person name="Chen F."/>
            <person name="Bruce D."/>
            <person name="Goodwin L."/>
            <person name="Pitluck S."/>
            <person name="Ivanova N."/>
            <person name="Mavromatis K."/>
            <person name="Mikhailova N."/>
            <person name="Pati A."/>
            <person name="Chen A."/>
            <person name="Palaniappan K."/>
            <person name="Land M."/>
            <person name="Hauser L."/>
            <person name="Chang Y.J."/>
            <person name="Jeffries C.D."/>
            <person name="Chain P."/>
            <person name="Saunders E."/>
            <person name="Detter J.C."/>
            <person name="Brettin T."/>
            <person name="Rohde M."/>
            <person name="Goker M."/>
            <person name="Bristow J."/>
            <person name="Eisen J.A."/>
            <person name="Markowitz V."/>
            <person name="Hugenholtz P."/>
            <person name="Kyrpides N.C."/>
            <person name="Klenk H.P."/>
            <person name="Lucas S."/>
        </authorList>
    </citation>
    <scope>NUCLEOTIDE SEQUENCE [LARGE SCALE GENOMIC DNA]</scope>
    <source>
        <strain evidence="3">ATCC 43595 / DSM 2588 / LMG 13176 / NBRC 15968 / NCIMB 11800 / UQM 2034</strain>
    </source>
</reference>
<dbReference type="Gene3D" id="3.40.50.300">
    <property type="entry name" value="P-loop containing nucleotide triphosphate hydrolases"/>
    <property type="match status" value="1"/>
</dbReference>
<accession>A0A979GVU7</accession>
<evidence type="ECO:0000313" key="3">
    <source>
        <dbReference type="Proteomes" id="UP000002215"/>
    </source>
</evidence>
<organism evidence="2 3">
    <name type="scientific">Chitinophaga pinensis (strain ATCC 43595 / DSM 2588 / LMG 13176 / NBRC 15968 / NCIMB 11800 / UQM 2034)</name>
    <dbReference type="NCBI Taxonomy" id="485918"/>
    <lineage>
        <taxon>Bacteria</taxon>
        <taxon>Pseudomonadati</taxon>
        <taxon>Bacteroidota</taxon>
        <taxon>Chitinophagia</taxon>
        <taxon>Chitinophagales</taxon>
        <taxon>Chitinophagaceae</taxon>
        <taxon>Chitinophaga</taxon>
    </lineage>
</organism>
<reference evidence="3" key="1">
    <citation type="submission" date="2009-08" db="EMBL/GenBank/DDBJ databases">
        <title>The complete genome of Chitinophaga pinensis DSM 2588.</title>
        <authorList>
            <consortium name="US DOE Joint Genome Institute (JGI-PGF)"/>
            <person name="Lucas S."/>
            <person name="Copeland A."/>
            <person name="Lapidus A."/>
            <person name="Glavina del Rio T."/>
            <person name="Dalin E."/>
            <person name="Tice H."/>
            <person name="Bruce D."/>
            <person name="Goodwin L."/>
            <person name="Pitluck S."/>
            <person name="Kyrpides N."/>
            <person name="Mavromatis K."/>
            <person name="Ivanova N."/>
            <person name="Mikhailova N."/>
            <person name="Sims D."/>
            <person name="Meinche L."/>
            <person name="Brettin T."/>
            <person name="Detter J.C."/>
            <person name="Han C."/>
            <person name="Larimer F."/>
            <person name="Land M."/>
            <person name="Hauser L."/>
            <person name="Markowitz V."/>
            <person name="Cheng J.-F."/>
            <person name="Hugenholtz P."/>
            <person name="Woyke T."/>
            <person name="Wu D."/>
            <person name="Spring S."/>
            <person name="Klenk H.-P."/>
            <person name="Eisen J.A."/>
        </authorList>
    </citation>
    <scope>NUCLEOTIDE SEQUENCE [LARGE SCALE GENOMIC DNA]</scope>
    <source>
        <strain evidence="3">ATCC 43595 / DSM 2588 / LMG 13176 / NBRC 15968 / NCIMB 11800 / UQM 2034</strain>
    </source>
</reference>
<dbReference type="EMBL" id="CP001699">
    <property type="protein sequence ID" value="ACU61341.1"/>
    <property type="molecule type" value="Genomic_DNA"/>
</dbReference>